<dbReference type="GO" id="GO:0005886">
    <property type="term" value="C:plasma membrane"/>
    <property type="evidence" value="ECO:0007669"/>
    <property type="project" value="UniProtKB-SubCell"/>
</dbReference>
<evidence type="ECO:0000256" key="1">
    <source>
        <dbReference type="ARBA" id="ARBA00004651"/>
    </source>
</evidence>
<reference evidence="7 8" key="1">
    <citation type="submission" date="2020-02" db="EMBL/GenBank/DDBJ databases">
        <authorList>
            <person name="Zheng R.K."/>
            <person name="Sun C.M."/>
        </authorList>
    </citation>
    <scope>NUCLEOTIDE SEQUENCE [LARGE SCALE GENOMIC DNA]</scope>
    <source>
        <strain evidence="8">rifampicinis</strain>
    </source>
</reference>
<dbReference type="Proteomes" id="UP000594468">
    <property type="component" value="Chromosome"/>
</dbReference>
<dbReference type="KEGG" id="pmet:G4Y79_08610"/>
<feature type="transmembrane region" description="Helical" evidence="6">
    <location>
        <begin position="215"/>
        <end position="232"/>
    </location>
</feature>
<sequence>MLTDFILPAISLALSATLIPGPLQAYLLNITLRYGWRHGFLVTLAPILVDAPIIVLVVFILGQLPEGVIQLIRLAGGALLLYIAWGAYQQMRAGASFNQPGVDATDDNNPRQIIGTAMLMNALSPGPWLFWATVNGPLLLSAIEQSPLHALAFLAAFYGTFVGSLNILVLIFSRLGSLSPGITRMILGFTVVLLLYFGTALIAEALSLAALHQQISLIAAVLGLLWLGWYTWRSRTPS</sequence>
<dbReference type="PANTHER" id="PTHR38825">
    <property type="entry name" value="LYSINE EXPORTER PROTEIN (LYSE/YGGA)"/>
    <property type="match status" value="1"/>
</dbReference>
<keyword evidence="2" id="KW-1003">Cell membrane</keyword>
<evidence type="ECO:0000256" key="2">
    <source>
        <dbReference type="ARBA" id="ARBA00022475"/>
    </source>
</evidence>
<keyword evidence="4 6" id="KW-1133">Transmembrane helix</keyword>
<evidence type="ECO:0000313" key="7">
    <source>
        <dbReference type="EMBL" id="QPC84420.1"/>
    </source>
</evidence>
<protein>
    <submittedName>
        <fullName evidence="7">LysE family transporter</fullName>
    </submittedName>
</protein>
<evidence type="ECO:0000256" key="3">
    <source>
        <dbReference type="ARBA" id="ARBA00022692"/>
    </source>
</evidence>
<feature type="transmembrane region" description="Helical" evidence="6">
    <location>
        <begin position="113"/>
        <end position="131"/>
    </location>
</feature>
<evidence type="ECO:0000256" key="5">
    <source>
        <dbReference type="ARBA" id="ARBA00023136"/>
    </source>
</evidence>
<dbReference type="PANTHER" id="PTHR38825:SF2">
    <property type="entry name" value="LYSINE TRANSPORTER LYSE"/>
    <property type="match status" value="1"/>
</dbReference>
<dbReference type="AlphaFoldDB" id="A0A7S8IF76"/>
<keyword evidence="8" id="KW-1185">Reference proteome</keyword>
<evidence type="ECO:0000313" key="8">
    <source>
        <dbReference type="Proteomes" id="UP000594468"/>
    </source>
</evidence>
<feature type="transmembrane region" description="Helical" evidence="6">
    <location>
        <begin position="151"/>
        <end position="173"/>
    </location>
</feature>
<feature type="transmembrane region" description="Helical" evidence="6">
    <location>
        <begin position="185"/>
        <end position="203"/>
    </location>
</feature>
<organism evidence="7 8">
    <name type="scientific">Phototrophicus methaneseepsis</name>
    <dbReference type="NCBI Taxonomy" id="2710758"/>
    <lineage>
        <taxon>Bacteria</taxon>
        <taxon>Bacillati</taxon>
        <taxon>Chloroflexota</taxon>
        <taxon>Candidatus Thermofontia</taxon>
        <taxon>Phototrophicales</taxon>
        <taxon>Phototrophicaceae</taxon>
        <taxon>Phototrophicus</taxon>
    </lineage>
</organism>
<proteinExistence type="predicted"/>
<dbReference type="EMBL" id="CP062983">
    <property type="protein sequence ID" value="QPC84420.1"/>
    <property type="molecule type" value="Genomic_DNA"/>
</dbReference>
<accession>A0A7S8IF76</accession>
<dbReference type="Pfam" id="PF01810">
    <property type="entry name" value="LysE"/>
    <property type="match status" value="1"/>
</dbReference>
<name>A0A7S8IF76_9CHLR</name>
<dbReference type="RefSeq" id="WP_195172483.1">
    <property type="nucleotide sequence ID" value="NZ_CP062983.1"/>
</dbReference>
<dbReference type="InterPro" id="IPR001123">
    <property type="entry name" value="LeuE-type"/>
</dbReference>
<dbReference type="GO" id="GO:0006865">
    <property type="term" value="P:amino acid transport"/>
    <property type="evidence" value="ECO:0007669"/>
    <property type="project" value="InterPro"/>
</dbReference>
<evidence type="ECO:0000256" key="4">
    <source>
        <dbReference type="ARBA" id="ARBA00022989"/>
    </source>
</evidence>
<keyword evidence="3 6" id="KW-0812">Transmembrane</keyword>
<gene>
    <name evidence="7" type="ORF">G4Y79_08610</name>
</gene>
<comment type="subcellular location">
    <subcellularLocation>
        <location evidence="1">Cell membrane</location>
        <topology evidence="1">Multi-pass membrane protein</topology>
    </subcellularLocation>
</comment>
<keyword evidence="5 6" id="KW-0472">Membrane</keyword>
<evidence type="ECO:0000256" key="6">
    <source>
        <dbReference type="SAM" id="Phobius"/>
    </source>
</evidence>
<feature type="transmembrane region" description="Helical" evidence="6">
    <location>
        <begin position="40"/>
        <end position="62"/>
    </location>
</feature>
<feature type="transmembrane region" description="Helical" evidence="6">
    <location>
        <begin position="6"/>
        <end position="28"/>
    </location>
</feature>
<feature type="transmembrane region" description="Helical" evidence="6">
    <location>
        <begin position="68"/>
        <end position="88"/>
    </location>
</feature>